<protein>
    <submittedName>
        <fullName evidence="3">Putative colanic acid biosynthesis acetyltransferase WcaF</fullName>
    </submittedName>
</protein>
<dbReference type="STRING" id="652787.SAMN05216490_3915"/>
<organism evidence="3 4">
    <name type="scientific">Mucilaginibacter mallensis</name>
    <dbReference type="NCBI Taxonomy" id="652787"/>
    <lineage>
        <taxon>Bacteria</taxon>
        <taxon>Pseudomonadati</taxon>
        <taxon>Bacteroidota</taxon>
        <taxon>Sphingobacteriia</taxon>
        <taxon>Sphingobacteriales</taxon>
        <taxon>Sphingobacteriaceae</taxon>
        <taxon>Mucilaginibacter</taxon>
    </lineage>
</organism>
<name>A0A1H2B4V0_MUCMA</name>
<dbReference type="PANTHER" id="PTHR23416">
    <property type="entry name" value="SIALIC ACID SYNTHASE-RELATED"/>
    <property type="match status" value="1"/>
</dbReference>
<dbReference type="GO" id="GO:0008374">
    <property type="term" value="F:O-acyltransferase activity"/>
    <property type="evidence" value="ECO:0007669"/>
    <property type="project" value="TreeGrafter"/>
</dbReference>
<evidence type="ECO:0000313" key="4">
    <source>
        <dbReference type="Proteomes" id="UP000199679"/>
    </source>
</evidence>
<dbReference type="Gene3D" id="2.160.10.10">
    <property type="entry name" value="Hexapeptide repeat proteins"/>
    <property type="match status" value="1"/>
</dbReference>
<dbReference type="RefSeq" id="WP_091376877.1">
    <property type="nucleotide sequence ID" value="NZ_LT629740.1"/>
</dbReference>
<keyword evidence="2 3" id="KW-0808">Transferase</keyword>
<dbReference type="NCBIfam" id="NF007797">
    <property type="entry name" value="PRK10502.1"/>
    <property type="match status" value="1"/>
</dbReference>
<evidence type="ECO:0000313" key="3">
    <source>
        <dbReference type="EMBL" id="SDT53305.1"/>
    </source>
</evidence>
<dbReference type="OrthoDB" id="9814490at2"/>
<dbReference type="Proteomes" id="UP000199679">
    <property type="component" value="Chromosome I"/>
</dbReference>
<evidence type="ECO:0000256" key="2">
    <source>
        <dbReference type="ARBA" id="ARBA00022679"/>
    </source>
</evidence>
<accession>A0A1H2B4V0</accession>
<comment type="similarity">
    <text evidence="1">Belongs to the transferase hexapeptide repeat family.</text>
</comment>
<sequence length="183" mass="20011">MQQTNLSAYNNYPFHPGGNPLKRIVWFYINAVVFKTSLLPVNSIKVFLLRLFGAKIGNNVTIKPCVNIKYPWFLTIGDETWIGENVWIDNLVMITIGANACLSQGALLLTGSHNYKKSTFDLITGSIILEDGAWIGAQAIVNQGVTVASHAVLTSGSVATKDLAAYAIYQGNPAVKVRERIIN</sequence>
<dbReference type="AlphaFoldDB" id="A0A1H2B4V0"/>
<keyword evidence="4" id="KW-1185">Reference proteome</keyword>
<evidence type="ECO:0000256" key="1">
    <source>
        <dbReference type="ARBA" id="ARBA00007274"/>
    </source>
</evidence>
<gene>
    <name evidence="3" type="ORF">SAMN05216490_3915</name>
</gene>
<dbReference type="EMBL" id="LT629740">
    <property type="protein sequence ID" value="SDT53305.1"/>
    <property type="molecule type" value="Genomic_DNA"/>
</dbReference>
<dbReference type="InterPro" id="IPR011004">
    <property type="entry name" value="Trimer_LpxA-like_sf"/>
</dbReference>
<dbReference type="GO" id="GO:0005829">
    <property type="term" value="C:cytosol"/>
    <property type="evidence" value="ECO:0007669"/>
    <property type="project" value="TreeGrafter"/>
</dbReference>
<proteinExistence type="inferred from homology"/>
<dbReference type="InterPro" id="IPR051159">
    <property type="entry name" value="Hexapeptide_acetyltransf"/>
</dbReference>
<reference evidence="3 4" key="1">
    <citation type="submission" date="2016-10" db="EMBL/GenBank/DDBJ databases">
        <authorList>
            <person name="de Groot N.N."/>
        </authorList>
    </citation>
    <scope>NUCLEOTIDE SEQUENCE [LARGE SCALE GENOMIC DNA]</scope>
    <source>
        <strain evidence="3 4">MP1X4</strain>
    </source>
</reference>
<dbReference type="SUPFAM" id="SSF51161">
    <property type="entry name" value="Trimeric LpxA-like enzymes"/>
    <property type="match status" value="1"/>
</dbReference>
<dbReference type="PANTHER" id="PTHR23416:SF23">
    <property type="entry name" value="ACETYLTRANSFERASE C18B11.09C-RELATED"/>
    <property type="match status" value="1"/>
</dbReference>
<dbReference type="CDD" id="cd05825">
    <property type="entry name" value="LbH_wcaF_like"/>
    <property type="match status" value="1"/>
</dbReference>